<feature type="compositionally biased region" description="Polar residues" evidence="1">
    <location>
        <begin position="30"/>
        <end position="55"/>
    </location>
</feature>
<sequence length="275" mass="30009">MDACKRSCPATTPLLIREVDESSNATIASTVRLSTTASQRGLPQTNREITTSEMGGNNERHHRKQSRLAALFLGPLTGGIVGAGWSDSSKGAASITSTGLAIANPNTGSIDAPSSYTKTTMREDCNDGKTHKDAERVGCTGLASLTLGHSLTGESGTKTRPVRRVTYGNDPLGHCSDRNQVSEPLIQQKFRKRQYHFEASSIGVTPSENEESGQARQLRDQQSESTIEEQPFRRRSTWYRNLWDNKAPTGTIRMKASLKNSGLQARRIEIGRTGF</sequence>
<proteinExistence type="predicted"/>
<gene>
    <name evidence="2" type="ORF">PXEA_LOCUS6877</name>
</gene>
<dbReference type="EMBL" id="CAAALY010017780">
    <property type="protein sequence ID" value="VEL13437.1"/>
    <property type="molecule type" value="Genomic_DNA"/>
</dbReference>
<feature type="region of interest" description="Disordered" evidence="1">
    <location>
        <begin position="30"/>
        <end position="64"/>
    </location>
</feature>
<feature type="compositionally biased region" description="Polar residues" evidence="1">
    <location>
        <begin position="202"/>
        <end position="215"/>
    </location>
</feature>
<evidence type="ECO:0000313" key="3">
    <source>
        <dbReference type="Proteomes" id="UP000784294"/>
    </source>
</evidence>
<protein>
    <submittedName>
        <fullName evidence="2">Uncharacterized protein</fullName>
    </submittedName>
</protein>
<feature type="region of interest" description="Disordered" evidence="1">
    <location>
        <begin position="199"/>
        <end position="231"/>
    </location>
</feature>
<dbReference type="AlphaFoldDB" id="A0A448WJR2"/>
<evidence type="ECO:0000256" key="1">
    <source>
        <dbReference type="SAM" id="MobiDB-lite"/>
    </source>
</evidence>
<comment type="caution">
    <text evidence="2">The sequence shown here is derived from an EMBL/GenBank/DDBJ whole genome shotgun (WGS) entry which is preliminary data.</text>
</comment>
<name>A0A448WJR2_9PLAT</name>
<accession>A0A448WJR2</accession>
<dbReference type="Proteomes" id="UP000784294">
    <property type="component" value="Unassembled WGS sequence"/>
</dbReference>
<keyword evidence="3" id="KW-1185">Reference proteome</keyword>
<reference evidence="2" key="1">
    <citation type="submission" date="2018-11" db="EMBL/GenBank/DDBJ databases">
        <authorList>
            <consortium name="Pathogen Informatics"/>
        </authorList>
    </citation>
    <scope>NUCLEOTIDE SEQUENCE</scope>
</reference>
<evidence type="ECO:0000313" key="2">
    <source>
        <dbReference type="EMBL" id="VEL13437.1"/>
    </source>
</evidence>
<organism evidence="2 3">
    <name type="scientific">Protopolystoma xenopodis</name>
    <dbReference type="NCBI Taxonomy" id="117903"/>
    <lineage>
        <taxon>Eukaryota</taxon>
        <taxon>Metazoa</taxon>
        <taxon>Spiralia</taxon>
        <taxon>Lophotrochozoa</taxon>
        <taxon>Platyhelminthes</taxon>
        <taxon>Monogenea</taxon>
        <taxon>Polyopisthocotylea</taxon>
        <taxon>Polystomatidea</taxon>
        <taxon>Polystomatidae</taxon>
        <taxon>Protopolystoma</taxon>
    </lineage>
</organism>